<dbReference type="HOGENOM" id="CLU_1683176_0_0_7"/>
<evidence type="ECO:0000313" key="2">
    <source>
        <dbReference type="Proteomes" id="UP000008080"/>
    </source>
</evidence>
<evidence type="ECO:0000313" key="1">
    <source>
        <dbReference type="EMBL" id="CAE80220.1"/>
    </source>
</evidence>
<dbReference type="KEGG" id="bba:Bd2403"/>
<reference evidence="1 2" key="1">
    <citation type="journal article" date="2004" name="Science">
        <title>A predator unmasked: life cycle of Bdellovibrio bacteriovorus from a genomic perspective.</title>
        <authorList>
            <person name="Rendulic S."/>
            <person name="Jagtap P."/>
            <person name="Rosinus A."/>
            <person name="Eppinger M."/>
            <person name="Baar C."/>
            <person name="Lanz C."/>
            <person name="Keller H."/>
            <person name="Lambert C."/>
            <person name="Evans K.J."/>
            <person name="Goesmann A."/>
            <person name="Meyer F."/>
            <person name="Sockett R.E."/>
            <person name="Schuster S.C."/>
        </authorList>
    </citation>
    <scope>NUCLEOTIDE SEQUENCE [LARGE SCALE GENOMIC DNA]</scope>
    <source>
        <strain evidence="2">ATCC 15356 / DSM 50701 / NCIMB 9529 / HD100</strain>
    </source>
</reference>
<dbReference type="EMBL" id="BX842652">
    <property type="protein sequence ID" value="CAE80220.1"/>
    <property type="molecule type" value="Genomic_DNA"/>
</dbReference>
<dbReference type="STRING" id="264462.Bd2403"/>
<name>Q6MKI7_BDEBA</name>
<keyword evidence="2" id="KW-1185">Reference proteome</keyword>
<protein>
    <submittedName>
        <fullName evidence="1">Uncharacterized protein</fullName>
    </submittedName>
</protein>
<proteinExistence type="predicted"/>
<gene>
    <name evidence="1" type="ordered locus">Bd2403</name>
</gene>
<dbReference type="eggNOG" id="COG1366">
    <property type="taxonomic scope" value="Bacteria"/>
</dbReference>
<dbReference type="AlphaFoldDB" id="Q6MKI7"/>
<dbReference type="Proteomes" id="UP000008080">
    <property type="component" value="Chromosome"/>
</dbReference>
<sequence length="163" mass="18003">MNEEIGTMGKLDVKMNKAADKLTVQMAGTIDEDVDFSQFSLGGNPQIEVELSGLKSINSCGIREWIKWMGTAGPAQISFSNCPKVIVDQINMVDGFLPASGKVNSFFVPYYNDDSGSEKNVLFRYGTEFSEGSVNPPASVKDDEGNEMEMDVIESKYFKFIKK</sequence>
<organism evidence="1 2">
    <name type="scientific">Bdellovibrio bacteriovorus (strain ATCC 15356 / DSM 50701 / NCIMB 9529 / HD100)</name>
    <dbReference type="NCBI Taxonomy" id="264462"/>
    <lineage>
        <taxon>Bacteria</taxon>
        <taxon>Pseudomonadati</taxon>
        <taxon>Bdellovibrionota</taxon>
        <taxon>Bdellovibrionia</taxon>
        <taxon>Bdellovibrionales</taxon>
        <taxon>Pseudobdellovibrionaceae</taxon>
        <taxon>Bdellovibrio</taxon>
    </lineage>
</organism>
<accession>Q6MKI7</accession>